<reference evidence="2" key="1">
    <citation type="submission" date="2012-02" db="EMBL/GenBank/DDBJ databases">
        <title>The complete genome of Echinicola vietnamensis DSM 17526.</title>
        <authorList>
            <person name="Lucas S."/>
            <person name="Copeland A."/>
            <person name="Lapidus A."/>
            <person name="Glavina del Rio T."/>
            <person name="Dalin E."/>
            <person name="Tice H."/>
            <person name="Bruce D."/>
            <person name="Goodwin L."/>
            <person name="Pitluck S."/>
            <person name="Peters L."/>
            <person name="Ovchinnikova G."/>
            <person name="Teshima H."/>
            <person name="Kyrpides N."/>
            <person name="Mavromatis K."/>
            <person name="Ivanova N."/>
            <person name="Brettin T."/>
            <person name="Detter J.C."/>
            <person name="Han C."/>
            <person name="Larimer F."/>
            <person name="Land M."/>
            <person name="Hauser L."/>
            <person name="Markowitz V."/>
            <person name="Cheng J.-F."/>
            <person name="Hugenholtz P."/>
            <person name="Woyke T."/>
            <person name="Wu D."/>
            <person name="Brambilla E."/>
            <person name="Klenk H.-P."/>
            <person name="Eisen J.A."/>
        </authorList>
    </citation>
    <scope>NUCLEOTIDE SEQUENCE [LARGE SCALE GENOMIC DNA]</scope>
    <source>
        <strain evidence="2">DSM 17526 / LMG 23754 / KMM 6221</strain>
    </source>
</reference>
<keyword evidence="2" id="KW-1185">Reference proteome</keyword>
<evidence type="ECO:0000313" key="2">
    <source>
        <dbReference type="Proteomes" id="UP000010796"/>
    </source>
</evidence>
<dbReference type="KEGG" id="evi:Echvi_1646"/>
<dbReference type="STRING" id="926556.Echvi_1646"/>
<evidence type="ECO:0000313" key="1">
    <source>
        <dbReference type="EMBL" id="AGA77911.1"/>
    </source>
</evidence>
<name>L0FYS4_ECHVK</name>
<sequence length="138" mass="15918">MIRAIIILVMIFSRLRTCFILKQNHPQGHTPRSIYNKIKAKPLCTVMNGTHYYLSPYNICNNPPFILFSKPQIIGPENVKHHRLVFPLRFKILYANAICYRLLNLLPPFAKGQKTMIDGTVSSHDATDEKTGYLFRTV</sequence>
<dbReference type="AlphaFoldDB" id="L0FYS4"/>
<proteinExistence type="predicted"/>
<gene>
    <name evidence="1" type="ordered locus">Echvi_1646</name>
</gene>
<dbReference type="HOGENOM" id="CLU_1852012_0_0_10"/>
<accession>L0FYS4</accession>
<dbReference type="Proteomes" id="UP000010796">
    <property type="component" value="Chromosome"/>
</dbReference>
<protein>
    <submittedName>
        <fullName evidence="1">Uncharacterized protein</fullName>
    </submittedName>
</protein>
<organism evidence="1 2">
    <name type="scientific">Echinicola vietnamensis (strain DSM 17526 / LMG 23754 / KMM 6221)</name>
    <dbReference type="NCBI Taxonomy" id="926556"/>
    <lineage>
        <taxon>Bacteria</taxon>
        <taxon>Pseudomonadati</taxon>
        <taxon>Bacteroidota</taxon>
        <taxon>Cytophagia</taxon>
        <taxon>Cytophagales</taxon>
        <taxon>Cyclobacteriaceae</taxon>
        <taxon>Echinicola</taxon>
    </lineage>
</organism>
<dbReference type="EMBL" id="CP003346">
    <property type="protein sequence ID" value="AGA77911.1"/>
    <property type="molecule type" value="Genomic_DNA"/>
</dbReference>